<protein>
    <submittedName>
        <fullName evidence="1">Uncharacterized protein</fullName>
    </submittedName>
</protein>
<proteinExistence type="predicted"/>
<sequence length="391" mass="39858">MAITELTAQRNTVGAGQLTTVTFNYPNTPTPGNLLVAGFAWRGDVAVTGVPSGWNLAASTGNGTNIDGAIYYKIAGSSEPTTAQFTLSGSQKTSGAASEWSGIHATPLDKFNGNNGVASIVLNTGATGTLSQAAELVINLFSARDTVNFTAFGQSQTIVGTSQSTGGTTASRNTTVLAAQVVDANTSVDYTAQIDSAQTWVAAVATFKQAAVTHTASGSLSGQGSTLAGSAVHNVSHEVSGALSGQGSDIDGSARRFRHLDASGNLVAGGSNISGEAIRYRSHDSNAELIGQGSELFGLAIRYRSHHADGELVGQGAQLSGDADRSDSVTVHTAAGDLLGQGSLITGRTRNGEIVASGIINVTYQTHSINAALEQHEVSAAYETLTIQATP</sequence>
<evidence type="ECO:0000313" key="1">
    <source>
        <dbReference type="EMBL" id="SNX59714.1"/>
    </source>
</evidence>
<accession>A0A285BWP0</accession>
<dbReference type="RefSeq" id="WP_096292428.1">
    <property type="nucleotide sequence ID" value="NZ_LT907782.1"/>
</dbReference>
<gene>
    <name evidence="1" type="ORF">SAMN06296273_1151</name>
</gene>
<dbReference type="EMBL" id="LT907782">
    <property type="protein sequence ID" value="SNX59714.1"/>
    <property type="molecule type" value="Genomic_DNA"/>
</dbReference>
<dbReference type="AlphaFoldDB" id="A0A285BWP0"/>
<dbReference type="Proteomes" id="UP000242498">
    <property type="component" value="Chromosome I"/>
</dbReference>
<organism evidence="1 2">
    <name type="scientific">Nitrosomonas ureae</name>
    <dbReference type="NCBI Taxonomy" id="44577"/>
    <lineage>
        <taxon>Bacteria</taxon>
        <taxon>Pseudomonadati</taxon>
        <taxon>Pseudomonadota</taxon>
        <taxon>Betaproteobacteria</taxon>
        <taxon>Nitrosomonadales</taxon>
        <taxon>Nitrosomonadaceae</taxon>
        <taxon>Nitrosomonas</taxon>
    </lineage>
</organism>
<evidence type="ECO:0000313" key="2">
    <source>
        <dbReference type="Proteomes" id="UP000242498"/>
    </source>
</evidence>
<reference evidence="1 2" key="1">
    <citation type="submission" date="2017-08" db="EMBL/GenBank/DDBJ databases">
        <authorList>
            <person name="de Groot N.N."/>
        </authorList>
    </citation>
    <scope>NUCLEOTIDE SEQUENCE [LARGE SCALE GENOMIC DNA]</scope>
    <source>
        <strain evidence="1 2">Nm15</strain>
    </source>
</reference>
<name>A0A285BWP0_9PROT</name>